<feature type="domain" description="C2H2-type" evidence="7">
    <location>
        <begin position="713"/>
        <end position="740"/>
    </location>
</feature>
<dbReference type="PANTHER" id="PTHR24409:SF295">
    <property type="entry name" value="AZ2-RELATED"/>
    <property type="match status" value="1"/>
</dbReference>
<keyword evidence="2" id="KW-0677">Repeat</keyword>
<evidence type="ECO:0000256" key="5">
    <source>
        <dbReference type="PROSITE-ProRule" id="PRU00042"/>
    </source>
</evidence>
<dbReference type="Pfam" id="PF00096">
    <property type="entry name" value="zf-C2H2"/>
    <property type="match status" value="1"/>
</dbReference>
<dbReference type="PANTHER" id="PTHR24409">
    <property type="entry name" value="ZINC FINGER PROTEIN 142"/>
    <property type="match status" value="1"/>
</dbReference>
<feature type="domain" description="C2H2-type" evidence="7">
    <location>
        <begin position="526"/>
        <end position="555"/>
    </location>
</feature>
<dbReference type="GO" id="GO:0008270">
    <property type="term" value="F:zinc ion binding"/>
    <property type="evidence" value="ECO:0007669"/>
    <property type="project" value="UniProtKB-KW"/>
</dbReference>
<dbReference type="InterPro" id="IPR013087">
    <property type="entry name" value="Znf_C2H2_type"/>
</dbReference>
<dbReference type="Gene3D" id="3.30.160.60">
    <property type="entry name" value="Classic Zinc Finger"/>
    <property type="match status" value="6"/>
</dbReference>
<proteinExistence type="predicted"/>
<dbReference type="SUPFAM" id="SSF57667">
    <property type="entry name" value="beta-beta-alpha zinc fingers"/>
    <property type="match status" value="5"/>
</dbReference>
<name>A0A147BQ61_IXORI</name>
<organism evidence="8">
    <name type="scientific">Ixodes ricinus</name>
    <name type="common">Common tick</name>
    <name type="synonym">Acarus ricinus</name>
    <dbReference type="NCBI Taxonomy" id="34613"/>
    <lineage>
        <taxon>Eukaryota</taxon>
        <taxon>Metazoa</taxon>
        <taxon>Ecdysozoa</taxon>
        <taxon>Arthropoda</taxon>
        <taxon>Chelicerata</taxon>
        <taxon>Arachnida</taxon>
        <taxon>Acari</taxon>
        <taxon>Parasitiformes</taxon>
        <taxon>Ixodida</taxon>
        <taxon>Ixodoidea</taxon>
        <taxon>Ixodidae</taxon>
        <taxon>Ixodinae</taxon>
        <taxon>Ixodes</taxon>
    </lineage>
</organism>
<dbReference type="EMBL" id="GEGO01002514">
    <property type="protein sequence ID" value="JAR92890.1"/>
    <property type="molecule type" value="Transcribed_RNA"/>
</dbReference>
<evidence type="ECO:0000256" key="3">
    <source>
        <dbReference type="ARBA" id="ARBA00022771"/>
    </source>
</evidence>
<evidence type="ECO:0000259" key="7">
    <source>
        <dbReference type="PROSITE" id="PS50157"/>
    </source>
</evidence>
<dbReference type="SMART" id="SM00355">
    <property type="entry name" value="ZnF_C2H2"/>
    <property type="match status" value="11"/>
</dbReference>
<dbReference type="InterPro" id="IPR036236">
    <property type="entry name" value="Znf_C2H2_sf"/>
</dbReference>
<dbReference type="GO" id="GO:0000981">
    <property type="term" value="F:DNA-binding transcription factor activity, RNA polymerase II-specific"/>
    <property type="evidence" value="ECO:0007669"/>
    <property type="project" value="TreeGrafter"/>
</dbReference>
<feature type="domain" description="C2H2-type" evidence="7">
    <location>
        <begin position="619"/>
        <end position="646"/>
    </location>
</feature>
<dbReference type="PROSITE" id="PS50157">
    <property type="entry name" value="ZINC_FINGER_C2H2_2"/>
    <property type="match status" value="6"/>
</dbReference>
<dbReference type="GO" id="GO:0000977">
    <property type="term" value="F:RNA polymerase II transcription regulatory region sequence-specific DNA binding"/>
    <property type="evidence" value="ECO:0007669"/>
    <property type="project" value="TreeGrafter"/>
</dbReference>
<accession>A0A147BQ61</accession>
<protein>
    <submittedName>
        <fullName evidence="8">Putative gonadotropin inducible transcription factor</fullName>
    </submittedName>
</protein>
<sequence length="947" mass="101823">MEDLTSKLTGILAGETSGDETNSEGVSSYAGADGGVPVTLVVSGGFGDRSHMVSQDGTNLLSTLALQGDDSSAATEATQFFLEQLADGQTRLKTADGQTLDIDVDPTTMGLVQGSGGMPVLLQVSPDGTLLQRDDVQIALAASEAPDDDTDTVSELHKADNVTSSAQEDSEGPILNDGEPLPFRMFLQVGKETRDDNSALDDMAQAGAGTTVAIVTPDGDESDAEDPPVPVVRHVERLEDFMDVVTTYRCKFCRFSCAWRSGLMSHFRSCHIAAPQENSAALPTTTLARSGSLITNTLPPEEPAPLHLPELPPVTTVAHPPAMPAADALVSPPTDCPVNSSTDPPAVEISSVLENSLRNSACIGGEALGLGAASEANVEEGQLGPAQERHIFICGQCSQGFGSLDACKEHMIEAHDLKVDEDAGVGEPRKAPSGRKRGRARSTALPTSLDAGAASGPNAGAGAFNPKQEMAALAGTLESVDGDLEDGADGLVKRKVRVPKSLDDDYLASPAKKKRTKKENTSEQLYRCGERSCGYRFRTEESLEYHVRCHAPAGTPGGRLYQCPECGEQRDHWRSLAMHLWRSHMLDLDLHRCNQCGYRTFSTFKLENHARIHSEERDFTCAQCGKGFKQLSQLRNHHVVHLDRKNTPHKRWYSQQTCDLCQRTFSDSKCLRKHHQAVHGKVKPYVCSFCGHMSARKAMLQLHLRQHTGEKPFACHQCDYRTGDHNSLRRHKMRHTGTKPYKCPHCPYACIQAISYKMHMKNKHPGLEGLFACSLCNFRSVSKENFTNHMSDHKRGILATSANIGVAATSVSVDGQSLQLPEGTLQQLEGILPGNLNAAQLIYSCLSALQQEGGPANLPPGVTTYSAGDGTQTITIQVPPSVVGSGGDGGSPSLLGPPSEQDQFYLTVQQQEDGSMAYLSGEGLSQGDVEDDPEGLKINSVHTSGGR</sequence>
<feature type="compositionally biased region" description="Polar residues" evidence="6">
    <location>
        <begin position="900"/>
        <end position="913"/>
    </location>
</feature>
<keyword evidence="3 5" id="KW-0863">Zinc-finger</keyword>
<dbReference type="GO" id="GO:0005634">
    <property type="term" value="C:nucleus"/>
    <property type="evidence" value="ECO:0007669"/>
    <property type="project" value="TreeGrafter"/>
</dbReference>
<evidence type="ECO:0000256" key="1">
    <source>
        <dbReference type="ARBA" id="ARBA00022723"/>
    </source>
</evidence>
<dbReference type="FunFam" id="3.30.160.60:FF:000624">
    <property type="entry name" value="zinc finger protein 697"/>
    <property type="match status" value="1"/>
</dbReference>
<feature type="region of interest" description="Disordered" evidence="6">
    <location>
        <begin position="1"/>
        <end position="30"/>
    </location>
</feature>
<feature type="domain" description="C2H2-type" evidence="7">
    <location>
        <begin position="685"/>
        <end position="712"/>
    </location>
</feature>
<feature type="region of interest" description="Disordered" evidence="6">
    <location>
        <begin position="421"/>
        <end position="461"/>
    </location>
</feature>
<feature type="domain" description="C2H2-type" evidence="7">
    <location>
        <begin position="591"/>
        <end position="618"/>
    </location>
</feature>
<feature type="region of interest" description="Disordered" evidence="6">
    <location>
        <begin position="159"/>
        <end position="178"/>
    </location>
</feature>
<evidence type="ECO:0000256" key="2">
    <source>
        <dbReference type="ARBA" id="ARBA00022737"/>
    </source>
</evidence>
<feature type="compositionally biased region" description="Low complexity" evidence="6">
    <location>
        <begin position="451"/>
        <end position="461"/>
    </location>
</feature>
<dbReference type="FunFam" id="3.30.160.60:FF:000882">
    <property type="entry name" value="Predicted gene, 21060"/>
    <property type="match status" value="1"/>
</dbReference>
<reference evidence="8" key="1">
    <citation type="journal article" date="2018" name="PLoS Negl. Trop. Dis.">
        <title>Sialome diversity of ticks revealed by RNAseq of single tick salivary glands.</title>
        <authorList>
            <person name="Perner J."/>
            <person name="Kropackova S."/>
            <person name="Kopacek P."/>
            <person name="Ribeiro J.M."/>
        </authorList>
    </citation>
    <scope>NUCLEOTIDE SEQUENCE</scope>
    <source>
        <strain evidence="8">Siblings of single egg batch collected in Ceske Budejovice</strain>
        <tissue evidence="8">Salivary glands</tissue>
    </source>
</reference>
<evidence type="ECO:0000256" key="4">
    <source>
        <dbReference type="ARBA" id="ARBA00022833"/>
    </source>
</evidence>
<evidence type="ECO:0000256" key="6">
    <source>
        <dbReference type="SAM" id="MobiDB-lite"/>
    </source>
</evidence>
<feature type="domain" description="C2H2-type" evidence="7">
    <location>
        <begin position="656"/>
        <end position="684"/>
    </location>
</feature>
<dbReference type="AlphaFoldDB" id="A0A147BQ61"/>
<feature type="region of interest" description="Disordered" evidence="6">
    <location>
        <begin position="880"/>
        <end position="947"/>
    </location>
</feature>
<keyword evidence="1" id="KW-0479">Metal-binding</keyword>
<dbReference type="PROSITE" id="PS00028">
    <property type="entry name" value="ZINC_FINGER_C2H2_1"/>
    <property type="match status" value="6"/>
</dbReference>
<keyword evidence="4" id="KW-0862">Zinc</keyword>
<evidence type="ECO:0000313" key="8">
    <source>
        <dbReference type="EMBL" id="JAR92890.1"/>
    </source>
</evidence>